<evidence type="ECO:0000313" key="3">
    <source>
        <dbReference type="EMBL" id="MCQ8179892.1"/>
    </source>
</evidence>
<keyword evidence="1" id="KW-0597">Phosphoprotein</keyword>
<sequence length="269" mass="29935">MHAIHIADLSILLIEPSPTQLKVILQHLRGEGIANIEGVSSGAAALESLHSHRPDLIISSLYLPDMMATALIEQLREDEVLSHIPFMLISSESSFEVLDSIRQAGVVAILPKPFAHEDLKHALRSTIEFIDPQEISLEHYDIENVRVLVVDDSKLARKHIGRVLNNMGIEKITEAQDGKEGLDLFSLDQNGFDLIVTDYNMPVMDGQQLIRAIRQDLGNSIIPILMVTSEDNQTRLANVHKAGVSGICDKPFNPQTVKEMLYRVLEPED</sequence>
<comment type="caution">
    <text evidence="1">Lacks conserved residue(s) required for the propagation of feature annotation.</text>
</comment>
<dbReference type="SMART" id="SM00448">
    <property type="entry name" value="REC"/>
    <property type="match status" value="2"/>
</dbReference>
<dbReference type="InterPro" id="IPR001789">
    <property type="entry name" value="Sig_transdc_resp-reg_receiver"/>
</dbReference>
<dbReference type="EMBL" id="JANIBM010000002">
    <property type="protein sequence ID" value="MCQ8179892.1"/>
    <property type="molecule type" value="Genomic_DNA"/>
</dbReference>
<dbReference type="PANTHER" id="PTHR43228:SF1">
    <property type="entry name" value="TWO-COMPONENT RESPONSE REGULATOR ARR22"/>
    <property type="match status" value="1"/>
</dbReference>
<reference evidence="3 4" key="1">
    <citation type="submission" date="2022-07" db="EMBL/GenBank/DDBJ databases">
        <title>Methylomonas rivi sp. nov., Methylomonas rosea sp. nov., Methylomonas aureus sp. nov. and Methylomonas subterranea sp. nov., four novel methanotrophs isolated from a freshwater creek and the deep terrestrial subsurface.</title>
        <authorList>
            <person name="Abin C."/>
            <person name="Sankaranarayanan K."/>
            <person name="Garner C."/>
            <person name="Sindelar R."/>
            <person name="Kotary K."/>
            <person name="Garner R."/>
            <person name="Barclay S."/>
            <person name="Lawson P."/>
            <person name="Krumholz L."/>
        </authorList>
    </citation>
    <scope>NUCLEOTIDE SEQUENCE [LARGE SCALE GENOMIC DNA]</scope>
    <source>
        <strain evidence="3 4">SURF-1</strain>
    </source>
</reference>
<dbReference type="CDD" id="cd00156">
    <property type="entry name" value="REC"/>
    <property type="match status" value="1"/>
</dbReference>
<dbReference type="PROSITE" id="PS50110">
    <property type="entry name" value="RESPONSE_REGULATORY"/>
    <property type="match status" value="2"/>
</dbReference>
<dbReference type="RefSeq" id="WP_256609275.1">
    <property type="nucleotide sequence ID" value="NZ_JANIBM010000002.1"/>
</dbReference>
<feature type="modified residue" description="4-aspartylphosphate" evidence="1">
    <location>
        <position position="198"/>
    </location>
</feature>
<accession>A0ABT1UCN6</accession>
<dbReference type="Gene3D" id="3.40.50.2300">
    <property type="match status" value="2"/>
</dbReference>
<dbReference type="Pfam" id="PF00072">
    <property type="entry name" value="Response_reg"/>
    <property type="match status" value="2"/>
</dbReference>
<dbReference type="InterPro" id="IPR011006">
    <property type="entry name" value="CheY-like_superfamily"/>
</dbReference>
<dbReference type="SUPFAM" id="SSF52172">
    <property type="entry name" value="CheY-like"/>
    <property type="match status" value="2"/>
</dbReference>
<dbReference type="Proteomes" id="UP001524569">
    <property type="component" value="Unassembled WGS sequence"/>
</dbReference>
<name>A0ABT1UCN6_9GAMM</name>
<keyword evidence="4" id="KW-1185">Reference proteome</keyword>
<feature type="domain" description="Response regulatory" evidence="2">
    <location>
        <begin position="10"/>
        <end position="127"/>
    </location>
</feature>
<gene>
    <name evidence="3" type="ORF">NP603_02115</name>
</gene>
<dbReference type="InterPro" id="IPR052048">
    <property type="entry name" value="ST_Response_Regulator"/>
</dbReference>
<feature type="domain" description="Response regulatory" evidence="2">
    <location>
        <begin position="146"/>
        <end position="265"/>
    </location>
</feature>
<evidence type="ECO:0000313" key="4">
    <source>
        <dbReference type="Proteomes" id="UP001524569"/>
    </source>
</evidence>
<proteinExistence type="predicted"/>
<evidence type="ECO:0000256" key="1">
    <source>
        <dbReference type="PROSITE-ProRule" id="PRU00169"/>
    </source>
</evidence>
<protein>
    <submittedName>
        <fullName evidence="3">Response regulator</fullName>
    </submittedName>
</protein>
<evidence type="ECO:0000259" key="2">
    <source>
        <dbReference type="PROSITE" id="PS50110"/>
    </source>
</evidence>
<comment type="caution">
    <text evidence="3">The sequence shown here is derived from an EMBL/GenBank/DDBJ whole genome shotgun (WGS) entry which is preliminary data.</text>
</comment>
<organism evidence="3 4">
    <name type="scientific">Methylomonas aurea</name>
    <dbReference type="NCBI Taxonomy" id="2952224"/>
    <lineage>
        <taxon>Bacteria</taxon>
        <taxon>Pseudomonadati</taxon>
        <taxon>Pseudomonadota</taxon>
        <taxon>Gammaproteobacteria</taxon>
        <taxon>Methylococcales</taxon>
        <taxon>Methylococcaceae</taxon>
        <taxon>Methylomonas</taxon>
    </lineage>
</organism>
<dbReference type="PANTHER" id="PTHR43228">
    <property type="entry name" value="TWO-COMPONENT RESPONSE REGULATOR"/>
    <property type="match status" value="1"/>
</dbReference>